<dbReference type="InterPro" id="IPR000212">
    <property type="entry name" value="DNA_helicase_UvrD/REP"/>
</dbReference>
<keyword evidence="7 15" id="KW-0067">ATP-binding</keyword>
<evidence type="ECO:0000256" key="7">
    <source>
        <dbReference type="ARBA" id="ARBA00022840"/>
    </source>
</evidence>
<keyword evidence="3" id="KW-0227">DNA damage</keyword>
<dbReference type="GO" id="GO:0000725">
    <property type="term" value="P:recombinational repair"/>
    <property type="evidence" value="ECO:0007669"/>
    <property type="project" value="TreeGrafter"/>
</dbReference>
<evidence type="ECO:0000256" key="10">
    <source>
        <dbReference type="ARBA" id="ARBA00023235"/>
    </source>
</evidence>
<dbReference type="PROSITE" id="PS51217">
    <property type="entry name" value="UVRD_HELICASE_CTER"/>
    <property type="match status" value="1"/>
</dbReference>
<dbReference type="KEGG" id="efk:P856_757"/>
<dbReference type="Pfam" id="PF13361">
    <property type="entry name" value="UvrD_C"/>
    <property type="match status" value="1"/>
</dbReference>
<dbReference type="InterPro" id="IPR014017">
    <property type="entry name" value="DNA_helicase_UvrD-like_C"/>
</dbReference>
<dbReference type="AlphaFoldDB" id="V9TSQ8"/>
<evidence type="ECO:0000256" key="2">
    <source>
        <dbReference type="ARBA" id="ARBA00022741"/>
    </source>
</evidence>
<keyword evidence="5 15" id="KW-0347">Helicase</keyword>
<dbReference type="NCBIfam" id="TIGR02784">
    <property type="entry name" value="addA_alphas"/>
    <property type="match status" value="1"/>
</dbReference>
<dbReference type="Gene3D" id="3.90.320.10">
    <property type="match status" value="1"/>
</dbReference>
<name>V9TSQ8_9PROT</name>
<evidence type="ECO:0000256" key="12">
    <source>
        <dbReference type="ARBA" id="ARBA00034808"/>
    </source>
</evidence>
<evidence type="ECO:0000256" key="8">
    <source>
        <dbReference type="ARBA" id="ARBA00023125"/>
    </source>
</evidence>
<proteinExistence type="predicted"/>
<sequence length="1156" mass="128936">MPLDSFSIVKKALRNQQEATDPSTSVWVAASAGSGKTKVLIDRLLKLLLLGCEPQGLLCLTFSTAAATEISTRLLRILSKWTSISTDALRTELEGLDNQTASQDRIDKARRLFAKVLDTPGGLNIKTIHAFAHSLLLRFPLESGVTPDFHLANDRTAASMLDDAQRLVLEIACSGTDSDLARALAIIAERATEQTVSDLLKTMLLQRVRLMHSLEAVGGIEAIIANLHHTLGTNPADTDLSIRRNASKDNAFVRKALYDSARALAGGSKTDIKRANTLFAWLALPNTNARALGWDDYKQTFLTHDGSILSRFATKKIQNKTPNLVDNLAIEAKRILAVEEMRKALDTALRSAALIHLSVAVITAYETAKSRSGLLDFEDLVEHLRRLLTIQGEAAWTLFKLDNHLEHILIDEAQDTSSAQWEIVRALADEVFLSGENSVIDKKSERLSTIFVVGDAKQSIYSFQGADPVEFRNARSYLAERAKTVNKAFRDVEMNISFRSTASVLKAVDAVFGCDNINHGVEDVVAGVKTKITHQTSRIGQVGRVEIWPLIEATEKEKPNCWSPLSSITLTEDNAVKRLTQIIVQRIANWLNSGELLEAKNRPIRPGDIMILVRRRGTFMTELVRAFKFTGIPVGGVDRMVLTEHMAVRDLIALGELMLLPDDDLTLACVLKGPLIGLKEEDLLDLAYGRQEKRLWAELWRVANKNIVFDQAAKKLASWSIMAKHLQPHDFYQQLLSTEGIRERLISRYGVECNDAIDEFLGHALDDEQDNPPSLQNFLHMITTSQYEVKRQLNSAEVNQVRVMTVHGAKGLQAPIVILPDTVRLPQLRNSIIWHHSGIDMPLWLSSNSSADSVSFAARARTQALMEAEYYRLLYVAMTRAEDWLIFYGSKGKYDKIEKSWFGQVCWAMRSISEQKEDGSLIFISGEKSNISQSSVVNPYHYPKLLPSWARVSVIAPGKTVRLRSVAPSHALVNNNIVNSPLHKNGSDHLKRGVLLHRLLQLLPDLEPQYRRAAGLALIGKHIDTNGNKMDDWLEEVLLVLNHPEFAPVFAFNSRAEVPIIGQVNGPNGLQTISGVIDRLVVCEECILIVDYKSNRLPPMSINSVEESYLQQMAAYRTLVSSLYPGRLVRCAFLWTSRPYLMPIPDDCLQSNYDVI</sequence>
<keyword evidence="10" id="KW-0413">Isomerase</keyword>
<feature type="binding site" evidence="15">
    <location>
        <begin position="30"/>
        <end position="37"/>
    </location>
    <ligand>
        <name>ATP</name>
        <dbReference type="ChEBI" id="CHEBI:30616"/>
    </ligand>
</feature>
<gene>
    <name evidence="18" type="primary">addA</name>
    <name evidence="18" type="ORF">P856_757</name>
</gene>
<comment type="catalytic activity">
    <reaction evidence="14">
        <text>ATP + H2O = ADP + phosphate + H(+)</text>
        <dbReference type="Rhea" id="RHEA:13065"/>
        <dbReference type="ChEBI" id="CHEBI:15377"/>
        <dbReference type="ChEBI" id="CHEBI:15378"/>
        <dbReference type="ChEBI" id="CHEBI:30616"/>
        <dbReference type="ChEBI" id="CHEBI:43474"/>
        <dbReference type="ChEBI" id="CHEBI:456216"/>
        <dbReference type="EC" id="5.6.2.4"/>
    </reaction>
</comment>
<keyword evidence="9" id="KW-0234">DNA repair</keyword>
<evidence type="ECO:0000256" key="5">
    <source>
        <dbReference type="ARBA" id="ARBA00022806"/>
    </source>
</evidence>
<feature type="domain" description="UvrD-like helicase C-terminal" evidence="17">
    <location>
        <begin position="537"/>
        <end position="811"/>
    </location>
</feature>
<dbReference type="EMBL" id="CP006745">
    <property type="protein sequence ID" value="AHC73959.1"/>
    <property type="molecule type" value="Genomic_DNA"/>
</dbReference>
<organism evidence="18 19">
    <name type="scientific">Candidatus Endolissoclinum faulkneri L5</name>
    <dbReference type="NCBI Taxonomy" id="1401328"/>
    <lineage>
        <taxon>Bacteria</taxon>
        <taxon>Pseudomonadati</taxon>
        <taxon>Pseudomonadota</taxon>
        <taxon>Alphaproteobacteria</taxon>
        <taxon>Rhodospirillales</taxon>
        <taxon>Rhodospirillaceae</taxon>
        <taxon>Candidatus Endolissoclinum</taxon>
    </lineage>
</organism>
<evidence type="ECO:0000256" key="4">
    <source>
        <dbReference type="ARBA" id="ARBA00022801"/>
    </source>
</evidence>
<evidence type="ECO:0000256" key="6">
    <source>
        <dbReference type="ARBA" id="ARBA00022839"/>
    </source>
</evidence>
<evidence type="ECO:0000256" key="3">
    <source>
        <dbReference type="ARBA" id="ARBA00022763"/>
    </source>
</evidence>
<dbReference type="Proteomes" id="UP000018700">
    <property type="component" value="Chromosome"/>
</dbReference>
<dbReference type="InterPro" id="IPR027417">
    <property type="entry name" value="P-loop_NTPase"/>
</dbReference>
<dbReference type="GO" id="GO:0004527">
    <property type="term" value="F:exonuclease activity"/>
    <property type="evidence" value="ECO:0007669"/>
    <property type="project" value="UniProtKB-KW"/>
</dbReference>
<protein>
    <recommendedName>
        <fullName evidence="12">DNA 3'-5' helicase</fullName>
        <ecNumber evidence="12">5.6.2.4</ecNumber>
    </recommendedName>
    <alternativeName>
        <fullName evidence="13">DNA 3'-5' helicase II</fullName>
    </alternativeName>
</protein>
<dbReference type="GO" id="GO:0003677">
    <property type="term" value="F:DNA binding"/>
    <property type="evidence" value="ECO:0007669"/>
    <property type="project" value="UniProtKB-KW"/>
</dbReference>
<dbReference type="eggNOG" id="COG1074">
    <property type="taxonomic scope" value="Bacteria"/>
</dbReference>
<reference evidence="18 19" key="1">
    <citation type="journal article" date="2013" name="PLoS ONE">
        <title>Bacterial endosymbiosis in a chordate host: long-term co-evolution and conservation of secondary metabolism.</title>
        <authorList>
            <person name="Kwan J.C."/>
            <person name="Schmidt E.W."/>
        </authorList>
    </citation>
    <scope>NUCLEOTIDE SEQUENCE [LARGE SCALE GENOMIC DNA]</scope>
    <source>
        <strain evidence="19">faulkneri L5</strain>
    </source>
</reference>
<dbReference type="PANTHER" id="PTHR11070:SF2">
    <property type="entry name" value="ATP-DEPENDENT DNA HELICASE SRS2"/>
    <property type="match status" value="1"/>
</dbReference>
<evidence type="ECO:0000256" key="1">
    <source>
        <dbReference type="ARBA" id="ARBA00022722"/>
    </source>
</evidence>
<dbReference type="InterPro" id="IPR011604">
    <property type="entry name" value="PDDEXK-like_dom_sf"/>
</dbReference>
<keyword evidence="2 15" id="KW-0547">Nucleotide-binding</keyword>
<dbReference type="SUPFAM" id="SSF52980">
    <property type="entry name" value="Restriction endonuclease-like"/>
    <property type="match status" value="1"/>
</dbReference>
<dbReference type="GO" id="GO:0005524">
    <property type="term" value="F:ATP binding"/>
    <property type="evidence" value="ECO:0007669"/>
    <property type="project" value="UniProtKB-UniRule"/>
</dbReference>
<dbReference type="GO" id="GO:0005829">
    <property type="term" value="C:cytosol"/>
    <property type="evidence" value="ECO:0007669"/>
    <property type="project" value="TreeGrafter"/>
</dbReference>
<keyword evidence="6" id="KW-0269">Exonuclease</keyword>
<dbReference type="STRING" id="1401328.P856_757"/>
<keyword evidence="4 15" id="KW-0378">Hydrolase</keyword>
<dbReference type="PATRIC" id="fig|1401328.3.peg.764"/>
<evidence type="ECO:0000256" key="11">
    <source>
        <dbReference type="ARBA" id="ARBA00034617"/>
    </source>
</evidence>
<comment type="catalytic activity">
    <reaction evidence="11">
        <text>Couples ATP hydrolysis with the unwinding of duplex DNA by translocating in the 3'-5' direction.</text>
        <dbReference type="EC" id="5.6.2.4"/>
    </reaction>
</comment>
<evidence type="ECO:0000256" key="14">
    <source>
        <dbReference type="ARBA" id="ARBA00048988"/>
    </source>
</evidence>
<evidence type="ECO:0000259" key="16">
    <source>
        <dbReference type="PROSITE" id="PS51198"/>
    </source>
</evidence>
<dbReference type="Gene3D" id="3.40.50.300">
    <property type="entry name" value="P-loop containing nucleotide triphosphate hydrolases"/>
    <property type="match status" value="4"/>
</dbReference>
<accession>V9TSQ8</accession>
<evidence type="ECO:0000256" key="13">
    <source>
        <dbReference type="ARBA" id="ARBA00034923"/>
    </source>
</evidence>
<dbReference type="InterPro" id="IPR038726">
    <property type="entry name" value="PDDEXK_AddAB-type"/>
</dbReference>
<dbReference type="InterPro" id="IPR014016">
    <property type="entry name" value="UvrD-like_ATP-bd"/>
</dbReference>
<evidence type="ECO:0000256" key="15">
    <source>
        <dbReference type="PROSITE-ProRule" id="PRU00560"/>
    </source>
</evidence>
<dbReference type="HOGENOM" id="CLU_001114_0_0_5"/>
<dbReference type="PANTHER" id="PTHR11070">
    <property type="entry name" value="UVRD / RECB / PCRA DNA HELICASE FAMILY MEMBER"/>
    <property type="match status" value="1"/>
</dbReference>
<keyword evidence="8" id="KW-0238">DNA-binding</keyword>
<evidence type="ECO:0000259" key="17">
    <source>
        <dbReference type="PROSITE" id="PS51217"/>
    </source>
</evidence>
<dbReference type="Pfam" id="PF12705">
    <property type="entry name" value="PDDEXK_1"/>
    <property type="match status" value="1"/>
</dbReference>
<evidence type="ECO:0000256" key="9">
    <source>
        <dbReference type="ARBA" id="ARBA00023204"/>
    </source>
</evidence>
<dbReference type="GO" id="GO:0033202">
    <property type="term" value="C:DNA helicase complex"/>
    <property type="evidence" value="ECO:0007669"/>
    <property type="project" value="TreeGrafter"/>
</dbReference>
<keyword evidence="19" id="KW-1185">Reference proteome</keyword>
<dbReference type="InterPro" id="IPR014151">
    <property type="entry name" value="DNA_helicase_AddA"/>
</dbReference>
<dbReference type="Pfam" id="PF00580">
    <property type="entry name" value="UvrD-helicase"/>
    <property type="match status" value="1"/>
</dbReference>
<dbReference type="InterPro" id="IPR011335">
    <property type="entry name" value="Restrct_endonuc-II-like"/>
</dbReference>
<keyword evidence="1" id="KW-0540">Nuclease</keyword>
<dbReference type="EC" id="5.6.2.4" evidence="12"/>
<evidence type="ECO:0000313" key="19">
    <source>
        <dbReference type="Proteomes" id="UP000018700"/>
    </source>
</evidence>
<dbReference type="GO" id="GO:0043138">
    <property type="term" value="F:3'-5' DNA helicase activity"/>
    <property type="evidence" value="ECO:0007669"/>
    <property type="project" value="UniProtKB-EC"/>
</dbReference>
<feature type="domain" description="UvrD-like helicase ATP-binding" evidence="16">
    <location>
        <begin position="9"/>
        <end position="501"/>
    </location>
</feature>
<dbReference type="Gene3D" id="1.10.486.10">
    <property type="entry name" value="PCRA, domain 4"/>
    <property type="match status" value="1"/>
</dbReference>
<evidence type="ECO:0000313" key="18">
    <source>
        <dbReference type="EMBL" id="AHC73959.1"/>
    </source>
</evidence>
<dbReference type="SUPFAM" id="SSF52540">
    <property type="entry name" value="P-loop containing nucleoside triphosphate hydrolases"/>
    <property type="match status" value="1"/>
</dbReference>
<dbReference type="PROSITE" id="PS51198">
    <property type="entry name" value="UVRD_HELICASE_ATP_BIND"/>
    <property type="match status" value="1"/>
</dbReference>